<dbReference type="Pfam" id="PF25021">
    <property type="entry name" value="TEN_NHL"/>
    <property type="match status" value="2"/>
</dbReference>
<dbReference type="InterPro" id="IPR001258">
    <property type="entry name" value="NHL_repeat"/>
</dbReference>
<dbReference type="Gene3D" id="2.120.10.30">
    <property type="entry name" value="TolB, C-terminal domain"/>
    <property type="match status" value="3"/>
</dbReference>
<dbReference type="RefSeq" id="WP_346162678.1">
    <property type="nucleotide sequence ID" value="NZ_BAAAOQ010000007.1"/>
</dbReference>
<dbReference type="Pfam" id="PF01436">
    <property type="entry name" value="NHL"/>
    <property type="match status" value="1"/>
</dbReference>
<dbReference type="InterPro" id="IPR056822">
    <property type="entry name" value="TEN_NHL"/>
</dbReference>
<keyword evidence="1" id="KW-0677">Repeat</keyword>
<feature type="domain" description="Teneurin NHL" evidence="2">
    <location>
        <begin position="87"/>
        <end position="137"/>
    </location>
</feature>
<dbReference type="InterPro" id="IPR011042">
    <property type="entry name" value="6-blade_b-propeller_TolB-like"/>
</dbReference>
<dbReference type="SUPFAM" id="SSF101898">
    <property type="entry name" value="NHL repeat"/>
    <property type="match status" value="1"/>
</dbReference>
<protein>
    <recommendedName>
        <fullName evidence="2">Teneurin NHL domain-containing protein</fullName>
    </recommendedName>
</protein>
<evidence type="ECO:0000313" key="3">
    <source>
        <dbReference type="EMBL" id="GAA2195355.1"/>
    </source>
</evidence>
<evidence type="ECO:0000313" key="4">
    <source>
        <dbReference type="Proteomes" id="UP001501391"/>
    </source>
</evidence>
<dbReference type="Proteomes" id="UP001501391">
    <property type="component" value="Unassembled WGS sequence"/>
</dbReference>
<proteinExistence type="predicted"/>
<reference evidence="4" key="1">
    <citation type="journal article" date="2019" name="Int. J. Syst. Evol. Microbiol.">
        <title>The Global Catalogue of Microorganisms (GCM) 10K type strain sequencing project: providing services to taxonomists for standard genome sequencing and annotation.</title>
        <authorList>
            <consortium name="The Broad Institute Genomics Platform"/>
            <consortium name="The Broad Institute Genome Sequencing Center for Infectious Disease"/>
            <person name="Wu L."/>
            <person name="Ma J."/>
        </authorList>
    </citation>
    <scope>NUCLEOTIDE SEQUENCE [LARGE SCALE GENOMIC DNA]</scope>
    <source>
        <strain evidence="4">JCM 14924</strain>
    </source>
</reference>
<comment type="caution">
    <text evidence="3">The sequence shown here is derived from an EMBL/GenBank/DDBJ whole genome shotgun (WGS) entry which is preliminary data.</text>
</comment>
<feature type="domain" description="Teneurin NHL" evidence="2">
    <location>
        <begin position="143"/>
        <end position="194"/>
    </location>
</feature>
<evidence type="ECO:0000259" key="2">
    <source>
        <dbReference type="Pfam" id="PF25021"/>
    </source>
</evidence>
<sequence>MTISHGTGGGRPALADGIITTVAGTGEPGYGGDGGPAVKAVLNQPRAVAVDPSGAWYVAEWKGHRVRRVGRDGTITTVAGTGEPGYGGDGGPADRAALHEPGGLVVGPDGALYVADYWNHRIRRIDRDGIITTVAGTGEPGYGGDGGPAVAARFTEPRGLALDAAGTLYVAEWGGHRVRAIGADGMIRTVAGTGEPGSGPDAVPGPASALHHPIDLAAGPDGRLYIADCFSHRVRVVEPDGVIGTVAGTGEPGAEDGRLHQPRGVDLDDTGSLYIADSLNERVCVRTSDGVLHTVAGGPPHHEVEGGPALGARLRLPRALVLTSEGSLIVVETDSHRVRWVRTVQ</sequence>
<gene>
    <name evidence="3" type="ORF">GCM10009787_25150</name>
</gene>
<accession>A0ABP5N7U2</accession>
<keyword evidence="4" id="KW-1185">Reference proteome</keyword>
<evidence type="ECO:0000256" key="1">
    <source>
        <dbReference type="ARBA" id="ARBA00022737"/>
    </source>
</evidence>
<name>A0ABP5N7U2_9ACTN</name>
<dbReference type="PANTHER" id="PTHR46388">
    <property type="entry name" value="NHL REPEAT-CONTAINING PROTEIN 2"/>
    <property type="match status" value="1"/>
</dbReference>
<dbReference type="EMBL" id="BAAAOQ010000007">
    <property type="protein sequence ID" value="GAA2195355.1"/>
    <property type="molecule type" value="Genomic_DNA"/>
</dbReference>
<organism evidence="3 4">
    <name type="scientific">Streptomyces bangladeshensis</name>
    <dbReference type="NCBI Taxonomy" id="295352"/>
    <lineage>
        <taxon>Bacteria</taxon>
        <taxon>Bacillati</taxon>
        <taxon>Actinomycetota</taxon>
        <taxon>Actinomycetes</taxon>
        <taxon>Kitasatosporales</taxon>
        <taxon>Streptomycetaceae</taxon>
        <taxon>Streptomyces</taxon>
    </lineage>
</organism>
<dbReference type="PANTHER" id="PTHR46388:SF2">
    <property type="entry name" value="NHL REPEAT-CONTAINING PROTEIN 2"/>
    <property type="match status" value="1"/>
</dbReference>